<dbReference type="RefSeq" id="WP_184658675.1">
    <property type="nucleotide sequence ID" value="NZ_CP031518.1"/>
</dbReference>
<organism evidence="2 3">
    <name type="scientific">Treponema ruminis</name>
    <dbReference type="NCBI Taxonomy" id="744515"/>
    <lineage>
        <taxon>Bacteria</taxon>
        <taxon>Pseudomonadati</taxon>
        <taxon>Spirochaetota</taxon>
        <taxon>Spirochaetia</taxon>
        <taxon>Spirochaetales</taxon>
        <taxon>Treponemataceae</taxon>
        <taxon>Treponema</taxon>
    </lineage>
</organism>
<evidence type="ECO:0000313" key="3">
    <source>
        <dbReference type="Proteomes" id="UP000518887"/>
    </source>
</evidence>
<dbReference type="Gene3D" id="2.160.20.10">
    <property type="entry name" value="Single-stranded right-handed beta-helix, Pectin lyase-like"/>
    <property type="match status" value="1"/>
</dbReference>
<name>A0A7W8G8S2_9SPIR</name>
<dbReference type="PROSITE" id="PS51257">
    <property type="entry name" value="PROKAR_LIPOPROTEIN"/>
    <property type="match status" value="1"/>
</dbReference>
<dbReference type="EMBL" id="JACHFQ010000004">
    <property type="protein sequence ID" value="MBB5225911.1"/>
    <property type="molecule type" value="Genomic_DNA"/>
</dbReference>
<dbReference type="InterPro" id="IPR011050">
    <property type="entry name" value="Pectin_lyase_fold/virulence"/>
</dbReference>
<feature type="signal peptide" evidence="1">
    <location>
        <begin position="1"/>
        <end position="24"/>
    </location>
</feature>
<dbReference type="InterPro" id="IPR012334">
    <property type="entry name" value="Pectin_lyas_fold"/>
</dbReference>
<sequence>MKNCFKLGFRFVLVAVFASFFSCSFDFSNSDSSEKPKKTAVPSILKFVAEGGDTTVTAKWAVSNFSTDYSLILIDGWDEIPKKNDGTEITQNVEQSRKEILIESGEREKTFEGLINSEVSNSQKTPIYTYTLILKDKVGNELEKKYAQATPAPESFEYSYDEDGKVAHLGAWVFVLRPDYEEHYMAKSYSDSAFMANTGGFTASIKDSQGIYRLPNIFNNPKTVTKLMEDSGYLEDEDFLKKKANLEDGEEIKWFTMTRSGYHVEIVGQVVKTALENCEQLETTEYEVSTAVALKNETNAFYNGTKIKTKGYFEEGDGGEAVYEVSGRAKYTYGSVKTATGQWCNIVPQNNFMNLVSLGAGKCFQVTWEKYPSWREYQKEKKLAESNKTALDSKWESYKYNNDGERIDEANKILQEYRQSESETITLFIPRGNYRVASHIGIGIKNYVLRGETVPRHLTPDQLDSFESTFAAGDESGSALSGGTVLYGDNGGSATLTVWGPSDNVLIEGITIESREIDSKRTYWHSTERDSTGNYARDENGNYLDINYVGRGTSDKSMADEQWFSRQINISQCQNVKIRDCEFIITSHIRDMAVYPANRENPGDLYDFGGAYGEYPTSDGSVWKYQANPYVESCDLHTDKQFTTLSFYSGWKNARVDNCLLYNMSGVFRGASVGFLDFYGEKCENGTVNNCTMYHNCHDEQIGVFTPTKKSACYKDGEYINGVHFTNNRVYAMRDEHVDKIKTRVMVFTIGYDGSPDIMNVDINGNYIYANNLPSKLFTFGGFSWDGRKNIIVQNNTIELKNSGGVYMFETRPYVEIRGNTFNMDSESGSIGGSILAVYGYEENIEPKFINNTVNVKCDYNGSLEYNSAGKTNGIVNGNIVNIKGNANGTLVNGANEMRNNTFNIQGRIKNIYNSGTTLSRNVTIEGNTLNMYLDDTDESVWNYSPGKTYYHSGREGFTFASWWNNPSSDTYSVILSKNTINAPNCTMRNKHFIRLYNCDIKILATDNHLQKLKWLRGINESKNIVYNNNFDENGNLLKKEDWYFPSPIDDTAK</sequence>
<dbReference type="Proteomes" id="UP000518887">
    <property type="component" value="Unassembled WGS sequence"/>
</dbReference>
<accession>A0A7W8G8S2</accession>
<dbReference type="AlphaFoldDB" id="A0A7W8G8S2"/>
<keyword evidence="1" id="KW-0732">Signal</keyword>
<protein>
    <recommendedName>
        <fullName evidence="4">Lipoprotein</fullName>
    </recommendedName>
</protein>
<dbReference type="SUPFAM" id="SSF51126">
    <property type="entry name" value="Pectin lyase-like"/>
    <property type="match status" value="1"/>
</dbReference>
<evidence type="ECO:0000256" key="1">
    <source>
        <dbReference type="SAM" id="SignalP"/>
    </source>
</evidence>
<reference evidence="2 3" key="1">
    <citation type="submission" date="2020-08" db="EMBL/GenBank/DDBJ databases">
        <title>Genomic Encyclopedia of Type Strains, Phase IV (KMG-IV): sequencing the most valuable type-strain genomes for metagenomic binning, comparative biology and taxonomic classification.</title>
        <authorList>
            <person name="Goeker M."/>
        </authorList>
    </citation>
    <scope>NUCLEOTIDE SEQUENCE [LARGE SCALE GENOMIC DNA]</scope>
    <source>
        <strain evidence="2 3">DSM 103462</strain>
    </source>
</reference>
<feature type="chain" id="PRO_5031156555" description="Lipoprotein" evidence="1">
    <location>
        <begin position="25"/>
        <end position="1054"/>
    </location>
</feature>
<evidence type="ECO:0000313" key="2">
    <source>
        <dbReference type="EMBL" id="MBB5225911.1"/>
    </source>
</evidence>
<comment type="caution">
    <text evidence="2">The sequence shown here is derived from an EMBL/GenBank/DDBJ whole genome shotgun (WGS) entry which is preliminary data.</text>
</comment>
<proteinExistence type="predicted"/>
<gene>
    <name evidence="2" type="ORF">HNP76_001279</name>
</gene>
<keyword evidence="3" id="KW-1185">Reference proteome</keyword>
<evidence type="ECO:0008006" key="4">
    <source>
        <dbReference type="Google" id="ProtNLM"/>
    </source>
</evidence>